<dbReference type="EMBL" id="MPSB01000005">
    <property type="protein sequence ID" value="ONF96315.1"/>
    <property type="molecule type" value="Genomic_DNA"/>
</dbReference>
<dbReference type="InterPro" id="IPR000182">
    <property type="entry name" value="GNAT_dom"/>
</dbReference>
<dbReference type="NCBIfam" id="NF007807">
    <property type="entry name" value="PRK10514.1"/>
    <property type="match status" value="1"/>
</dbReference>
<evidence type="ECO:0000259" key="3">
    <source>
        <dbReference type="PROSITE" id="PS51186"/>
    </source>
</evidence>
<accession>A0A1V2EV24</accession>
<sequence length="159" mass="17519">MPDMAAPSAAPRPVLHGIRRSRPDDGARIVQIWRDAVDATHDFLSPEDRVAIEELVRGFLPDASSWLAVDEADRPLAFMLIEAGHMEALFVDPVCRGTGVGAALVRHALALHPTLTTDVNEQNGQAVGFYERMGFHRTGRSPTDDQGRPYPLIHLRYDG</sequence>
<protein>
    <submittedName>
        <fullName evidence="4">Putative N-acetyltransferase YjaB</fullName>
        <ecNumber evidence="4">2.3.1.-</ecNumber>
    </submittedName>
</protein>
<reference evidence="4 5" key="1">
    <citation type="submission" date="2016-11" db="EMBL/GenBank/DDBJ databases">
        <title>Genome sequence of Sphingomonas jeddahensis G39.</title>
        <authorList>
            <person name="Poehlein A."/>
            <person name="Wuebbeler J.H."/>
            <person name="Steinbuechel A."/>
            <person name="Daniel R."/>
        </authorList>
    </citation>
    <scope>NUCLEOTIDE SEQUENCE [LARGE SCALE GENOMIC DNA]</scope>
    <source>
        <strain evidence="4 5">G39</strain>
    </source>
</reference>
<dbReference type="Proteomes" id="UP000188729">
    <property type="component" value="Unassembled WGS sequence"/>
</dbReference>
<gene>
    <name evidence="4" type="primary">yjaB</name>
    <name evidence="4" type="ORF">SPHI_15440</name>
</gene>
<dbReference type="EC" id="2.3.1.-" evidence="4"/>
<dbReference type="InterPro" id="IPR016181">
    <property type="entry name" value="Acyl_CoA_acyltransferase"/>
</dbReference>
<evidence type="ECO:0000313" key="4">
    <source>
        <dbReference type="EMBL" id="ONF96315.1"/>
    </source>
</evidence>
<name>A0A1V2EV24_9SPHN</name>
<evidence type="ECO:0000256" key="1">
    <source>
        <dbReference type="ARBA" id="ARBA00022679"/>
    </source>
</evidence>
<proteinExistence type="predicted"/>
<keyword evidence="5" id="KW-1185">Reference proteome</keyword>
<dbReference type="PANTHER" id="PTHR43800:SF1">
    <property type="entry name" value="PEPTIDYL-LYSINE N-ACETYLTRANSFERASE YJAB"/>
    <property type="match status" value="1"/>
</dbReference>
<dbReference type="PANTHER" id="PTHR43800">
    <property type="entry name" value="PEPTIDYL-LYSINE N-ACETYLTRANSFERASE YJAB"/>
    <property type="match status" value="1"/>
</dbReference>
<dbReference type="GO" id="GO:0016747">
    <property type="term" value="F:acyltransferase activity, transferring groups other than amino-acyl groups"/>
    <property type="evidence" value="ECO:0007669"/>
    <property type="project" value="InterPro"/>
</dbReference>
<evidence type="ECO:0000256" key="2">
    <source>
        <dbReference type="ARBA" id="ARBA00023315"/>
    </source>
</evidence>
<dbReference type="PROSITE" id="PS51186">
    <property type="entry name" value="GNAT"/>
    <property type="match status" value="1"/>
</dbReference>
<keyword evidence="2 4" id="KW-0012">Acyltransferase</keyword>
<dbReference type="STRING" id="1915074.SPHI_15440"/>
<dbReference type="Pfam" id="PF13673">
    <property type="entry name" value="Acetyltransf_10"/>
    <property type="match status" value="1"/>
</dbReference>
<keyword evidence="1 4" id="KW-0808">Transferase</keyword>
<organism evidence="4 5">
    <name type="scientific">Sphingomonas jeddahensis</name>
    <dbReference type="NCBI Taxonomy" id="1915074"/>
    <lineage>
        <taxon>Bacteria</taxon>
        <taxon>Pseudomonadati</taxon>
        <taxon>Pseudomonadota</taxon>
        <taxon>Alphaproteobacteria</taxon>
        <taxon>Sphingomonadales</taxon>
        <taxon>Sphingomonadaceae</taxon>
        <taxon>Sphingomonas</taxon>
    </lineage>
</organism>
<dbReference type="SUPFAM" id="SSF55729">
    <property type="entry name" value="Acyl-CoA N-acyltransferases (Nat)"/>
    <property type="match status" value="1"/>
</dbReference>
<dbReference type="AlphaFoldDB" id="A0A1V2EV24"/>
<dbReference type="Gene3D" id="3.40.630.30">
    <property type="match status" value="1"/>
</dbReference>
<dbReference type="CDD" id="cd04301">
    <property type="entry name" value="NAT_SF"/>
    <property type="match status" value="1"/>
</dbReference>
<feature type="domain" description="N-acetyltransferase" evidence="3">
    <location>
        <begin position="16"/>
        <end position="157"/>
    </location>
</feature>
<comment type="caution">
    <text evidence="4">The sequence shown here is derived from an EMBL/GenBank/DDBJ whole genome shotgun (WGS) entry which is preliminary data.</text>
</comment>
<evidence type="ECO:0000313" key="5">
    <source>
        <dbReference type="Proteomes" id="UP000188729"/>
    </source>
</evidence>